<evidence type="ECO:0000256" key="1">
    <source>
        <dbReference type="SAM" id="MobiDB-lite"/>
    </source>
</evidence>
<feature type="region of interest" description="Disordered" evidence="1">
    <location>
        <begin position="46"/>
        <end position="70"/>
    </location>
</feature>
<dbReference type="EMBL" id="CM000883">
    <property type="protein sequence ID" value="KQJ88543.1"/>
    <property type="molecule type" value="Genomic_DNA"/>
</dbReference>
<dbReference type="RefSeq" id="XP_024318759.1">
    <property type="nucleotide sequence ID" value="XM_024462991.1"/>
</dbReference>
<dbReference type="RefSeq" id="XP_024318760.1">
    <property type="nucleotide sequence ID" value="XM_024462992.1"/>
</dbReference>
<evidence type="ECO:0000313" key="4">
    <source>
        <dbReference type="Proteomes" id="UP000008810"/>
    </source>
</evidence>
<reference evidence="2 3" key="1">
    <citation type="journal article" date="2010" name="Nature">
        <title>Genome sequencing and analysis of the model grass Brachypodium distachyon.</title>
        <authorList>
            <consortium name="International Brachypodium Initiative"/>
        </authorList>
    </citation>
    <scope>NUCLEOTIDE SEQUENCE [LARGE SCALE GENOMIC DNA]</scope>
    <source>
        <strain evidence="2 3">Bd21</strain>
    </source>
</reference>
<dbReference type="EnsemblPlants" id="KQJ88543">
    <property type="protein sequence ID" value="KQJ88543"/>
    <property type="gene ID" value="BRADI_4g19306v3"/>
</dbReference>
<sequence>MASRRTASGWISSPAYRITMVGLYLFKQSSPEEKARMREEFVRREMLEAANNPQDYGDDTPAEKREVDSDDEDGIENLANEILSLLYQGIWKQINGDQAYCPFCNRKVNPDFLSVLQHTESYRPEPPNAGGKKGTHRGLKCFLRANVPPHLEAMMTARTEKLGMWYEP</sequence>
<evidence type="ECO:0000313" key="3">
    <source>
        <dbReference type="EnsemblPlants" id="KQJ88543"/>
    </source>
</evidence>
<dbReference type="KEGG" id="bdi:112272376"/>
<gene>
    <name evidence="3" type="primary">LOC112272376</name>
    <name evidence="2" type="ORF">BRADI_4g19306v3</name>
</gene>
<reference evidence="2" key="2">
    <citation type="submission" date="2017-06" db="EMBL/GenBank/DDBJ databases">
        <title>WGS assembly of Brachypodium distachyon.</title>
        <authorList>
            <consortium name="The International Brachypodium Initiative"/>
            <person name="Lucas S."/>
            <person name="Harmon-Smith M."/>
            <person name="Lail K."/>
            <person name="Tice H."/>
            <person name="Grimwood J."/>
            <person name="Bruce D."/>
            <person name="Barry K."/>
            <person name="Shu S."/>
            <person name="Lindquist E."/>
            <person name="Wang M."/>
            <person name="Pitluck S."/>
            <person name="Vogel J.P."/>
            <person name="Garvin D.F."/>
            <person name="Mockler T.C."/>
            <person name="Schmutz J."/>
            <person name="Rokhsar D."/>
            <person name="Bevan M.W."/>
        </authorList>
    </citation>
    <scope>NUCLEOTIDE SEQUENCE</scope>
    <source>
        <strain evidence="2">Bd21</strain>
    </source>
</reference>
<dbReference type="Gramene" id="KQJ88543">
    <property type="protein sequence ID" value="KQJ88543"/>
    <property type="gene ID" value="BRADI_4g19306v3"/>
</dbReference>
<accession>A0A0Q3ELW6</accession>
<dbReference type="GeneID" id="112272376"/>
<protein>
    <submittedName>
        <fullName evidence="2 3">Uncharacterized protein</fullName>
    </submittedName>
</protein>
<dbReference type="Proteomes" id="UP000008810">
    <property type="component" value="Chromosome 4"/>
</dbReference>
<keyword evidence="4" id="KW-1185">Reference proteome</keyword>
<name>A0A0Q3ELW6_BRADI</name>
<proteinExistence type="predicted"/>
<evidence type="ECO:0000313" key="2">
    <source>
        <dbReference type="EMBL" id="KQJ88543.1"/>
    </source>
</evidence>
<reference evidence="3" key="3">
    <citation type="submission" date="2018-08" db="UniProtKB">
        <authorList>
            <consortium name="EnsemblPlants"/>
        </authorList>
    </citation>
    <scope>IDENTIFICATION</scope>
    <source>
        <strain evidence="3">cv. Bd21</strain>
    </source>
</reference>
<dbReference type="RefSeq" id="XP_024318758.1">
    <property type="nucleotide sequence ID" value="XM_024462990.1"/>
</dbReference>
<organism evidence="2">
    <name type="scientific">Brachypodium distachyon</name>
    <name type="common">Purple false brome</name>
    <name type="synonym">Trachynia distachya</name>
    <dbReference type="NCBI Taxonomy" id="15368"/>
    <lineage>
        <taxon>Eukaryota</taxon>
        <taxon>Viridiplantae</taxon>
        <taxon>Streptophyta</taxon>
        <taxon>Embryophyta</taxon>
        <taxon>Tracheophyta</taxon>
        <taxon>Spermatophyta</taxon>
        <taxon>Magnoliopsida</taxon>
        <taxon>Liliopsida</taxon>
        <taxon>Poales</taxon>
        <taxon>Poaceae</taxon>
        <taxon>BOP clade</taxon>
        <taxon>Pooideae</taxon>
        <taxon>Stipodae</taxon>
        <taxon>Brachypodieae</taxon>
        <taxon>Brachypodium</taxon>
    </lineage>
</organism>
<dbReference type="AlphaFoldDB" id="A0A0Q3ELW6"/>
<dbReference type="RefSeq" id="XP_024318761.1">
    <property type="nucleotide sequence ID" value="XM_024462993.1"/>
</dbReference>